<gene>
    <name evidence="2" type="ORF">SAMN06297468_0858</name>
</gene>
<name>A0A1Y6ELH3_9SPHN</name>
<feature type="transmembrane region" description="Helical" evidence="1">
    <location>
        <begin position="144"/>
        <end position="163"/>
    </location>
</feature>
<dbReference type="RefSeq" id="WP_086436729.1">
    <property type="nucleotide sequence ID" value="NZ_FXWG01000001.1"/>
</dbReference>
<accession>A0A1Y6ELH3</accession>
<proteinExistence type="predicted"/>
<keyword evidence="1" id="KW-0472">Membrane</keyword>
<protein>
    <submittedName>
        <fullName evidence="2">Uncharacterized membrane protein</fullName>
    </submittedName>
</protein>
<dbReference type="Proteomes" id="UP000194420">
    <property type="component" value="Unassembled WGS sequence"/>
</dbReference>
<dbReference type="OrthoDB" id="428263at2"/>
<keyword evidence="1" id="KW-0812">Transmembrane</keyword>
<feature type="transmembrane region" description="Helical" evidence="1">
    <location>
        <begin position="6"/>
        <end position="27"/>
    </location>
</feature>
<keyword evidence="3" id="KW-1185">Reference proteome</keyword>
<dbReference type="EMBL" id="FXWG01000001">
    <property type="protein sequence ID" value="SMQ63465.1"/>
    <property type="molecule type" value="Genomic_DNA"/>
</dbReference>
<keyword evidence="1" id="KW-1133">Transmembrane helix</keyword>
<dbReference type="AlphaFoldDB" id="A0A1Y6ELH3"/>
<sequence length="169" mass="18526">MTYDWPLYFCLFLALWSAIVGGVFSAFSEFIMSALLKAEPASGIEVMQHINRDVIRTQFVAGILSIALFSVLFAAYGLAVFEGAALVVLILAALVYVLSVFAMTIFGNVPMNNRLEALDHTSAQARAYWIEYGRKWTRLNHVRSIGSVLTAGLYIVAAITLITSGQVQP</sequence>
<evidence type="ECO:0000256" key="1">
    <source>
        <dbReference type="SAM" id="Phobius"/>
    </source>
</evidence>
<evidence type="ECO:0000313" key="3">
    <source>
        <dbReference type="Proteomes" id="UP000194420"/>
    </source>
</evidence>
<evidence type="ECO:0000313" key="2">
    <source>
        <dbReference type="EMBL" id="SMQ63465.1"/>
    </source>
</evidence>
<reference evidence="3" key="1">
    <citation type="submission" date="2017-04" db="EMBL/GenBank/DDBJ databases">
        <authorList>
            <person name="Varghese N."/>
            <person name="Submissions S."/>
        </authorList>
    </citation>
    <scope>NUCLEOTIDE SEQUENCE [LARGE SCALE GENOMIC DNA]</scope>
</reference>
<dbReference type="Pfam" id="PF08592">
    <property type="entry name" value="Anthrone_oxy"/>
    <property type="match status" value="1"/>
</dbReference>
<feature type="transmembrane region" description="Helical" evidence="1">
    <location>
        <begin position="59"/>
        <end position="79"/>
    </location>
</feature>
<organism evidence="2 3">
    <name type="scientific">Altererythrobacter xiamenensis</name>
    <dbReference type="NCBI Taxonomy" id="1316679"/>
    <lineage>
        <taxon>Bacteria</taxon>
        <taxon>Pseudomonadati</taxon>
        <taxon>Pseudomonadota</taxon>
        <taxon>Alphaproteobacteria</taxon>
        <taxon>Sphingomonadales</taxon>
        <taxon>Erythrobacteraceae</taxon>
        <taxon>Altererythrobacter</taxon>
    </lineage>
</organism>
<feature type="transmembrane region" description="Helical" evidence="1">
    <location>
        <begin position="85"/>
        <end position="106"/>
    </location>
</feature>
<dbReference type="InterPro" id="IPR013901">
    <property type="entry name" value="Anthrone_oxy"/>
</dbReference>